<protein>
    <submittedName>
        <fullName evidence="1">Uncharacterized protein</fullName>
    </submittedName>
</protein>
<name>A0ABS8SIC3_DATST</name>
<reference evidence="1 2" key="1">
    <citation type="journal article" date="2021" name="BMC Genomics">
        <title>Datura genome reveals duplications of psychoactive alkaloid biosynthetic genes and high mutation rate following tissue culture.</title>
        <authorList>
            <person name="Rajewski A."/>
            <person name="Carter-House D."/>
            <person name="Stajich J."/>
            <person name="Litt A."/>
        </authorList>
    </citation>
    <scope>NUCLEOTIDE SEQUENCE [LARGE SCALE GENOMIC DNA]</scope>
    <source>
        <strain evidence="1">AR-01</strain>
    </source>
</reference>
<comment type="caution">
    <text evidence="1">The sequence shown here is derived from an EMBL/GenBank/DDBJ whole genome shotgun (WGS) entry which is preliminary data.</text>
</comment>
<evidence type="ECO:0000313" key="1">
    <source>
        <dbReference type="EMBL" id="MCD7458601.1"/>
    </source>
</evidence>
<gene>
    <name evidence="1" type="ORF">HAX54_038636</name>
</gene>
<proteinExistence type="predicted"/>
<accession>A0ABS8SIC3</accession>
<sequence length="134" mass="15508">MELQSLYSGETKFEFNEGVSERRKGFIGRKMNGDRWRRRWGSNDGSTVRQIEPAFRRFTIFLKKSQCTTSQPAIDRWFVNLIGDPPVGCRLGFNASVIYFSLATYRRYMVLHWPFAGVTAGRILKVPAFCIFVP</sequence>
<dbReference type="EMBL" id="JACEIK010000528">
    <property type="protein sequence ID" value="MCD7458601.1"/>
    <property type="molecule type" value="Genomic_DNA"/>
</dbReference>
<keyword evidence="2" id="KW-1185">Reference proteome</keyword>
<evidence type="ECO:0000313" key="2">
    <source>
        <dbReference type="Proteomes" id="UP000823775"/>
    </source>
</evidence>
<organism evidence="1 2">
    <name type="scientific">Datura stramonium</name>
    <name type="common">Jimsonweed</name>
    <name type="synonym">Common thornapple</name>
    <dbReference type="NCBI Taxonomy" id="4076"/>
    <lineage>
        <taxon>Eukaryota</taxon>
        <taxon>Viridiplantae</taxon>
        <taxon>Streptophyta</taxon>
        <taxon>Embryophyta</taxon>
        <taxon>Tracheophyta</taxon>
        <taxon>Spermatophyta</taxon>
        <taxon>Magnoliopsida</taxon>
        <taxon>eudicotyledons</taxon>
        <taxon>Gunneridae</taxon>
        <taxon>Pentapetalae</taxon>
        <taxon>asterids</taxon>
        <taxon>lamiids</taxon>
        <taxon>Solanales</taxon>
        <taxon>Solanaceae</taxon>
        <taxon>Solanoideae</taxon>
        <taxon>Datureae</taxon>
        <taxon>Datura</taxon>
    </lineage>
</organism>
<dbReference type="Proteomes" id="UP000823775">
    <property type="component" value="Unassembled WGS sequence"/>
</dbReference>